<comment type="similarity">
    <text evidence="10">Belongs to the YjjX NTPase family.</text>
</comment>
<dbReference type="Gene3D" id="3.90.950.10">
    <property type="match status" value="1"/>
</dbReference>
<dbReference type="SUPFAM" id="SSF52972">
    <property type="entry name" value="ITPase-like"/>
    <property type="match status" value="1"/>
</dbReference>
<accession>A0ABT9F8G7</accession>
<dbReference type="Proteomes" id="UP001177212">
    <property type="component" value="Unassembled WGS sequence"/>
</dbReference>
<evidence type="ECO:0000256" key="2">
    <source>
        <dbReference type="ARBA" id="ARBA00022723"/>
    </source>
</evidence>
<proteinExistence type="inferred from homology"/>
<feature type="domain" description="Non-canonical purine NTP phosphatase/PRRC1" evidence="11">
    <location>
        <begin position="10"/>
        <end position="172"/>
    </location>
</feature>
<dbReference type="InterPro" id="IPR002786">
    <property type="entry name" value="Non_canon_purine_NTPase"/>
</dbReference>
<dbReference type="HAMAP" id="MF_00648">
    <property type="entry name" value="Non_canon_purine_NTPase_YjjX"/>
    <property type="match status" value="1"/>
</dbReference>
<evidence type="ECO:0000313" key="13">
    <source>
        <dbReference type="Proteomes" id="UP001177212"/>
    </source>
</evidence>
<comment type="caution">
    <text evidence="12">The sequence shown here is derived from an EMBL/GenBank/DDBJ whole genome shotgun (WGS) entry which is preliminary data.</text>
</comment>
<dbReference type="GO" id="GO:0016787">
    <property type="term" value="F:hydrolase activity"/>
    <property type="evidence" value="ECO:0007669"/>
    <property type="project" value="UniProtKB-KW"/>
</dbReference>
<keyword evidence="6 10" id="KW-0546">Nucleotide metabolism</keyword>
<evidence type="ECO:0000256" key="1">
    <source>
        <dbReference type="ARBA" id="ARBA00001936"/>
    </source>
</evidence>
<evidence type="ECO:0000256" key="7">
    <source>
        <dbReference type="ARBA" id="ARBA00023211"/>
    </source>
</evidence>
<keyword evidence="2 10" id="KW-0479">Metal-binding</keyword>
<keyword evidence="13" id="KW-1185">Reference proteome</keyword>
<keyword evidence="7 10" id="KW-0464">Manganese</keyword>
<keyword evidence="3 10" id="KW-0547">Nucleotide-binding</keyword>
<keyword evidence="4 10" id="KW-0378">Hydrolase</keyword>
<dbReference type="NCBIfam" id="NF003459">
    <property type="entry name" value="PRK05074.1"/>
    <property type="match status" value="1"/>
</dbReference>
<evidence type="ECO:0000256" key="5">
    <source>
        <dbReference type="ARBA" id="ARBA00022842"/>
    </source>
</evidence>
<comment type="caution">
    <text evidence="10">Lacks conserved residue(s) required for the propagation of feature annotation.</text>
</comment>
<dbReference type="RefSeq" id="WP_006794075.1">
    <property type="nucleotide sequence ID" value="NZ_AHCB03000005.1"/>
</dbReference>
<reference evidence="12" key="1">
    <citation type="submission" date="2023-07" db="EMBL/GenBank/DDBJ databases">
        <title>Genome content predicts the carbon catabolic preferences of heterotrophic bacteria.</title>
        <authorList>
            <person name="Gralka M."/>
        </authorList>
    </citation>
    <scope>NUCLEOTIDE SEQUENCE</scope>
    <source>
        <strain evidence="12">4G09</strain>
    </source>
</reference>
<evidence type="ECO:0000313" key="12">
    <source>
        <dbReference type="EMBL" id="MDP2563072.1"/>
    </source>
</evidence>
<dbReference type="EMBL" id="JAUYVT010000001">
    <property type="protein sequence ID" value="MDP2563072.1"/>
    <property type="molecule type" value="Genomic_DNA"/>
</dbReference>
<evidence type="ECO:0000256" key="4">
    <source>
        <dbReference type="ARBA" id="ARBA00022801"/>
    </source>
</evidence>
<keyword evidence="5 10" id="KW-0460">Magnesium</keyword>
<organism evidence="12 13">
    <name type="scientific">Pseudoalteromonas marina</name>
    <dbReference type="NCBI Taxonomy" id="267375"/>
    <lineage>
        <taxon>Bacteria</taxon>
        <taxon>Pseudomonadati</taxon>
        <taxon>Pseudomonadota</taxon>
        <taxon>Gammaproteobacteria</taxon>
        <taxon>Alteromonadales</taxon>
        <taxon>Pseudoalteromonadaceae</taxon>
        <taxon>Pseudoalteromonas</taxon>
    </lineage>
</organism>
<comment type="cofactor">
    <cofactor evidence="10">
        <name>Mg(2+)</name>
        <dbReference type="ChEBI" id="CHEBI:18420"/>
    </cofactor>
    <cofactor evidence="10">
        <name>Mn(2+)</name>
        <dbReference type="ChEBI" id="CHEBI:29035"/>
    </cofactor>
    <text evidence="10">Binds 1 divalent metal cation per subunit; can use either Mg(2+) or Mn(2+).</text>
</comment>
<sequence length="179" mass="19582">MSSLLKVIVGSKNPVKINAAKHIFTMYFPNNTIDCLGVNAPSNVPDQPIGEDETRIGAQNRVNYCKKHHQADYYVAMEGGAEQFSYGAATFAYVVIDNATEQVVGRSSNLPLPNILFKALLNGEELGDVMDKAFNTTNIKQKGGAIGLLTNNHATRESTYTQALTLAMAPFLHSDLYRK</sequence>
<dbReference type="InterPro" id="IPR026533">
    <property type="entry name" value="NTPase/PRRC1"/>
</dbReference>
<comment type="cofactor">
    <cofactor evidence="1">
        <name>Mn(2+)</name>
        <dbReference type="ChEBI" id="CHEBI:29035"/>
    </cofactor>
</comment>
<feature type="binding site" evidence="10">
    <location>
        <position position="70"/>
    </location>
    <ligand>
        <name>Mg(2+)</name>
        <dbReference type="ChEBI" id="CHEBI:18420"/>
    </ligand>
</feature>
<evidence type="ECO:0000259" key="11">
    <source>
        <dbReference type="Pfam" id="PF01931"/>
    </source>
</evidence>
<evidence type="ECO:0000256" key="8">
    <source>
        <dbReference type="ARBA" id="ARBA00048174"/>
    </source>
</evidence>
<evidence type="ECO:0000256" key="9">
    <source>
        <dbReference type="ARBA" id="ARBA00048781"/>
    </source>
</evidence>
<evidence type="ECO:0000256" key="6">
    <source>
        <dbReference type="ARBA" id="ARBA00023080"/>
    </source>
</evidence>
<evidence type="ECO:0000256" key="10">
    <source>
        <dbReference type="HAMAP-Rule" id="MF_00648"/>
    </source>
</evidence>
<dbReference type="InterPro" id="IPR050299">
    <property type="entry name" value="YjjX_NTPase"/>
</dbReference>
<dbReference type="InterPro" id="IPR029001">
    <property type="entry name" value="ITPase-like_fam"/>
</dbReference>
<protein>
    <recommendedName>
        <fullName evidence="10">Inosine/xanthosine triphosphatase</fullName>
        <shortName evidence="10">ITPase/XTPase</shortName>
        <ecNumber evidence="10">3.6.1.73</ecNumber>
    </recommendedName>
    <alternativeName>
        <fullName evidence="10">Non-canonical purine NTP phosphatase</fullName>
    </alternativeName>
    <alternativeName>
        <fullName evidence="10">Non-standard purine NTP phosphatase</fullName>
    </alternativeName>
    <alternativeName>
        <fullName evidence="10">Nucleoside-triphosphate phosphatase</fullName>
        <shortName evidence="10">NTPase</shortName>
    </alternativeName>
</protein>
<comment type="catalytic activity">
    <reaction evidence="9 10">
        <text>XTP + H2O = XDP + phosphate + H(+)</text>
        <dbReference type="Rhea" id="RHEA:28406"/>
        <dbReference type="ChEBI" id="CHEBI:15377"/>
        <dbReference type="ChEBI" id="CHEBI:15378"/>
        <dbReference type="ChEBI" id="CHEBI:43474"/>
        <dbReference type="ChEBI" id="CHEBI:59884"/>
        <dbReference type="ChEBI" id="CHEBI:61314"/>
        <dbReference type="EC" id="3.6.1.73"/>
    </reaction>
</comment>
<comment type="function">
    <text evidence="10">Phosphatase that hydrolyzes non-canonical purine nucleotides such as XTP and ITP to their respective diphosphate derivatives. Probably excludes non-canonical purines from DNA/RNA precursor pool, thus preventing their incorporation into DNA/RNA and avoiding chromosomal lesions.</text>
</comment>
<dbReference type="NCBIfam" id="TIGR00258">
    <property type="entry name" value="inosine/xanthosine triphosphatase"/>
    <property type="match status" value="1"/>
</dbReference>
<gene>
    <name evidence="12" type="primary">yjjX</name>
    <name evidence="12" type="ORF">Q8W34_00395</name>
</gene>
<name>A0ABT9F8G7_9GAMM</name>
<evidence type="ECO:0000256" key="3">
    <source>
        <dbReference type="ARBA" id="ARBA00022741"/>
    </source>
</evidence>
<dbReference type="EC" id="3.6.1.73" evidence="10"/>
<comment type="catalytic activity">
    <reaction evidence="8 10">
        <text>ITP + H2O = IDP + phosphate + H(+)</text>
        <dbReference type="Rhea" id="RHEA:28330"/>
        <dbReference type="ChEBI" id="CHEBI:15377"/>
        <dbReference type="ChEBI" id="CHEBI:15378"/>
        <dbReference type="ChEBI" id="CHEBI:43474"/>
        <dbReference type="ChEBI" id="CHEBI:58280"/>
        <dbReference type="ChEBI" id="CHEBI:61402"/>
        <dbReference type="EC" id="3.6.1.73"/>
    </reaction>
</comment>
<dbReference type="Pfam" id="PF01931">
    <property type="entry name" value="NTPase_I-T"/>
    <property type="match status" value="1"/>
</dbReference>
<dbReference type="PANTHER" id="PTHR34699">
    <property type="match status" value="1"/>
</dbReference>
<comment type="subunit">
    <text evidence="10">Homodimer.</text>
</comment>
<dbReference type="PANTHER" id="PTHR34699:SF2">
    <property type="entry name" value="NON-CANONICAL PURINE NTP PHOSPHATASE_PRRC1 DOMAIN-CONTAINING PROTEIN"/>
    <property type="match status" value="1"/>
</dbReference>